<evidence type="ECO:0000256" key="1">
    <source>
        <dbReference type="ARBA" id="ARBA00023015"/>
    </source>
</evidence>
<dbReference type="CDD" id="cd05013">
    <property type="entry name" value="SIS_RpiR"/>
    <property type="match status" value="1"/>
</dbReference>
<evidence type="ECO:0000313" key="7">
    <source>
        <dbReference type="Proteomes" id="UP000264445"/>
    </source>
</evidence>
<gene>
    <name evidence="6" type="ORF">DEA61_03285</name>
</gene>
<dbReference type="PANTHER" id="PTHR30514:SF1">
    <property type="entry name" value="HTH-TYPE TRANSCRIPTIONAL REGULATOR HEXR-RELATED"/>
    <property type="match status" value="1"/>
</dbReference>
<sequence>MSEQNNGNVILKIQSIYNSLTNAEKKVADYVLENAESVIYLSITELAEKCGTGETTIVRFCRRIGLSGFQEFKLNLAKEIAEPETSIHENISFNDPLDVLVQKITTENTLAISNTVKLLSMSELEKAVDAIINARKIQFYGVGASGYTALDAKYKFMRLGLNVDANLDAHIQAISAVSLTDKDVAVGISFSGSTKDTVETCRLAKEAGARVIAITNYARSPITSVADIVLLTSAKETPLRSGALTSKIAQLHILDILYTAVAVKLKDKAVQELNKTAKAVLEKLY</sequence>
<dbReference type="InterPro" id="IPR009057">
    <property type="entry name" value="Homeodomain-like_sf"/>
</dbReference>
<evidence type="ECO:0000256" key="2">
    <source>
        <dbReference type="ARBA" id="ARBA00023125"/>
    </source>
</evidence>
<name>A0A101E4P8_9THEO</name>
<evidence type="ECO:0000313" key="6">
    <source>
        <dbReference type="EMBL" id="HBT48878.1"/>
    </source>
</evidence>
<evidence type="ECO:0000256" key="3">
    <source>
        <dbReference type="ARBA" id="ARBA00023163"/>
    </source>
</evidence>
<dbReference type="OMA" id="VPFIHRS"/>
<dbReference type="InterPro" id="IPR035472">
    <property type="entry name" value="RpiR-like_SIS"/>
</dbReference>
<keyword evidence="2" id="KW-0238">DNA-binding</keyword>
<keyword evidence="1" id="KW-0805">Transcription regulation</keyword>
<dbReference type="Gene3D" id="3.40.50.10490">
    <property type="entry name" value="Glucose-6-phosphate isomerase like protein, domain 1"/>
    <property type="match status" value="1"/>
</dbReference>
<feature type="domain" description="SIS" evidence="5">
    <location>
        <begin position="127"/>
        <end position="267"/>
    </location>
</feature>
<dbReference type="PROSITE" id="PS51464">
    <property type="entry name" value="SIS"/>
    <property type="match status" value="1"/>
</dbReference>
<dbReference type="InterPro" id="IPR046348">
    <property type="entry name" value="SIS_dom_sf"/>
</dbReference>
<protein>
    <submittedName>
        <fullName evidence="6">MurR/RpiR family transcriptional regulator</fullName>
    </submittedName>
</protein>
<feature type="domain" description="HTH rpiR-type" evidence="4">
    <location>
        <begin position="7"/>
        <end position="83"/>
    </location>
</feature>
<dbReference type="Pfam" id="PF01380">
    <property type="entry name" value="SIS"/>
    <property type="match status" value="1"/>
</dbReference>
<evidence type="ECO:0000259" key="4">
    <source>
        <dbReference type="PROSITE" id="PS51071"/>
    </source>
</evidence>
<dbReference type="PROSITE" id="PS51071">
    <property type="entry name" value="HTH_RPIR"/>
    <property type="match status" value="1"/>
</dbReference>
<dbReference type="SUPFAM" id="SSF46689">
    <property type="entry name" value="Homeodomain-like"/>
    <property type="match status" value="1"/>
</dbReference>
<dbReference type="GO" id="GO:0097367">
    <property type="term" value="F:carbohydrate derivative binding"/>
    <property type="evidence" value="ECO:0007669"/>
    <property type="project" value="InterPro"/>
</dbReference>
<dbReference type="AlphaFoldDB" id="A0A101E4P8"/>
<dbReference type="InterPro" id="IPR047640">
    <property type="entry name" value="RpiR-like"/>
</dbReference>
<dbReference type="InterPro" id="IPR036388">
    <property type="entry name" value="WH-like_DNA-bd_sf"/>
</dbReference>
<dbReference type="GO" id="GO:1901135">
    <property type="term" value="P:carbohydrate derivative metabolic process"/>
    <property type="evidence" value="ECO:0007669"/>
    <property type="project" value="InterPro"/>
</dbReference>
<dbReference type="GO" id="GO:0003700">
    <property type="term" value="F:DNA-binding transcription factor activity"/>
    <property type="evidence" value="ECO:0007669"/>
    <property type="project" value="InterPro"/>
</dbReference>
<proteinExistence type="predicted"/>
<dbReference type="SUPFAM" id="SSF53697">
    <property type="entry name" value="SIS domain"/>
    <property type="match status" value="1"/>
</dbReference>
<dbReference type="InterPro" id="IPR000281">
    <property type="entry name" value="HTH_RpiR"/>
</dbReference>
<dbReference type="RefSeq" id="WP_011026447.1">
    <property type="nucleotide sequence ID" value="NZ_DOLB01000057.1"/>
</dbReference>
<dbReference type="GO" id="GO:0003677">
    <property type="term" value="F:DNA binding"/>
    <property type="evidence" value="ECO:0007669"/>
    <property type="project" value="UniProtKB-KW"/>
</dbReference>
<dbReference type="InterPro" id="IPR001347">
    <property type="entry name" value="SIS_dom"/>
</dbReference>
<evidence type="ECO:0000259" key="5">
    <source>
        <dbReference type="PROSITE" id="PS51464"/>
    </source>
</evidence>
<comment type="caution">
    <text evidence="6">The sequence shown here is derived from an EMBL/GenBank/DDBJ whole genome shotgun (WGS) entry which is preliminary data.</text>
</comment>
<accession>A0A101E4P8</accession>
<organism evidence="6 7">
    <name type="scientific">Caldanaerobacter subterraneus</name>
    <dbReference type="NCBI Taxonomy" id="911092"/>
    <lineage>
        <taxon>Bacteria</taxon>
        <taxon>Bacillati</taxon>
        <taxon>Bacillota</taxon>
        <taxon>Clostridia</taxon>
        <taxon>Thermoanaerobacterales</taxon>
        <taxon>Thermoanaerobacteraceae</taxon>
        <taxon>Caldanaerobacter</taxon>
    </lineage>
</organism>
<keyword evidence="3" id="KW-0804">Transcription</keyword>
<dbReference type="PANTHER" id="PTHR30514">
    <property type="entry name" value="GLUCOKINASE"/>
    <property type="match status" value="1"/>
</dbReference>
<dbReference type="EMBL" id="DOLB01000057">
    <property type="protein sequence ID" value="HBT48878.1"/>
    <property type="molecule type" value="Genomic_DNA"/>
</dbReference>
<dbReference type="Gene3D" id="1.10.10.10">
    <property type="entry name" value="Winged helix-like DNA-binding domain superfamily/Winged helix DNA-binding domain"/>
    <property type="match status" value="1"/>
</dbReference>
<dbReference type="Proteomes" id="UP000264445">
    <property type="component" value="Unassembled WGS sequence"/>
</dbReference>
<dbReference type="Pfam" id="PF01418">
    <property type="entry name" value="HTH_6"/>
    <property type="match status" value="1"/>
</dbReference>
<reference evidence="6 7" key="1">
    <citation type="journal article" date="2018" name="Nat. Biotechnol.">
        <title>A standardized bacterial taxonomy based on genome phylogeny substantially revises the tree of life.</title>
        <authorList>
            <person name="Parks D.H."/>
            <person name="Chuvochina M."/>
            <person name="Waite D.W."/>
            <person name="Rinke C."/>
            <person name="Skarshewski A."/>
            <person name="Chaumeil P.A."/>
            <person name="Hugenholtz P."/>
        </authorList>
    </citation>
    <scope>NUCLEOTIDE SEQUENCE [LARGE SCALE GENOMIC DNA]</scope>
    <source>
        <strain evidence="6">UBA12544</strain>
    </source>
</reference>